<evidence type="ECO:0000313" key="4">
    <source>
        <dbReference type="Proteomes" id="UP000817854"/>
    </source>
</evidence>
<evidence type="ECO:0000259" key="2">
    <source>
        <dbReference type="Pfam" id="PF18962"/>
    </source>
</evidence>
<proteinExistence type="predicted"/>
<organism evidence="3 4">
    <name type="scientific">Flavobacterium jejuense</name>
    <dbReference type="NCBI Taxonomy" id="1544455"/>
    <lineage>
        <taxon>Bacteria</taxon>
        <taxon>Pseudomonadati</taxon>
        <taxon>Bacteroidota</taxon>
        <taxon>Flavobacteriia</taxon>
        <taxon>Flavobacteriales</taxon>
        <taxon>Flavobacteriaceae</taxon>
        <taxon>Flavobacterium</taxon>
    </lineage>
</organism>
<keyword evidence="1" id="KW-0732">Signal</keyword>
<dbReference type="NCBIfam" id="TIGR04183">
    <property type="entry name" value="Por_Secre_tail"/>
    <property type="match status" value="1"/>
</dbReference>
<name>A0ABX0IW66_9FLAO</name>
<dbReference type="Pfam" id="PF18962">
    <property type="entry name" value="Por_Secre_tail"/>
    <property type="match status" value="1"/>
</dbReference>
<reference evidence="3 4" key="3">
    <citation type="submission" date="2020-02" db="EMBL/GenBank/DDBJ databases">
        <title>Flavobacterium profundi sp. nov., isolated from a deep-sea seamount.</title>
        <authorList>
            <person name="Zhang D.-C."/>
        </authorList>
    </citation>
    <scope>NUCLEOTIDE SEQUENCE [LARGE SCALE GENOMIC DNA]</scope>
    <source>
        <strain evidence="3 4">EC11</strain>
    </source>
</reference>
<reference evidence="3 4" key="2">
    <citation type="submission" date="2019-05" db="EMBL/GenBank/DDBJ databases">
        <authorList>
            <person name="Lianzixin W."/>
        </authorList>
    </citation>
    <scope>NUCLEOTIDE SEQUENCE [LARGE SCALE GENOMIC DNA]</scope>
    <source>
        <strain evidence="3 4">EC11</strain>
    </source>
</reference>
<gene>
    <name evidence="3" type="ORF">FIA58_020840</name>
</gene>
<accession>A0ABX0IW66</accession>
<dbReference type="Proteomes" id="UP000817854">
    <property type="component" value="Unassembled WGS sequence"/>
</dbReference>
<feature type="domain" description="Secretion system C-terminal sorting" evidence="2">
    <location>
        <begin position="3"/>
        <end position="38"/>
    </location>
</feature>
<evidence type="ECO:0000256" key="1">
    <source>
        <dbReference type="ARBA" id="ARBA00022729"/>
    </source>
</evidence>
<reference evidence="4" key="1">
    <citation type="submission" date="2019-05" db="EMBL/GenBank/DDBJ databases">
        <title>Flavobacterium profundi sp. nov., isolated from a deep-sea seamount.</title>
        <authorList>
            <person name="Zhang D.-C."/>
        </authorList>
    </citation>
    <scope>NUCLEOTIDE SEQUENCE [LARGE SCALE GENOMIC DNA]</scope>
    <source>
        <strain evidence="4">EC11</strain>
    </source>
</reference>
<dbReference type="EMBL" id="VEVQ02000027">
    <property type="protein sequence ID" value="NHN28132.1"/>
    <property type="molecule type" value="Genomic_DNA"/>
</dbReference>
<sequence>MNQSLNTSSNTINVSQLPTGLYFFKVSSNEGITTSKIVKQ</sequence>
<comment type="caution">
    <text evidence="3">The sequence shown here is derived from an EMBL/GenBank/DDBJ whole genome shotgun (WGS) entry which is preliminary data.</text>
</comment>
<keyword evidence="4" id="KW-1185">Reference proteome</keyword>
<dbReference type="InterPro" id="IPR026444">
    <property type="entry name" value="Secre_tail"/>
</dbReference>
<protein>
    <submittedName>
        <fullName evidence="3">T9SS type A sorting domain-containing protein</fullName>
    </submittedName>
</protein>
<evidence type="ECO:0000313" key="3">
    <source>
        <dbReference type="EMBL" id="NHN28132.1"/>
    </source>
</evidence>